<dbReference type="EMBL" id="JAUSVO010000003">
    <property type="protein sequence ID" value="MDQ0438396.1"/>
    <property type="molecule type" value="Genomic_DNA"/>
</dbReference>
<proteinExistence type="predicted"/>
<evidence type="ECO:0000313" key="2">
    <source>
        <dbReference type="Proteomes" id="UP001241603"/>
    </source>
</evidence>
<dbReference type="RefSeq" id="WP_266349282.1">
    <property type="nucleotide sequence ID" value="NZ_JAPKNG010000003.1"/>
</dbReference>
<accession>A0ABU0H7W2</accession>
<sequence length="170" mass="18559">MDDQTAPKLGDDEACATAIARMGQLDRELAVIEAAKAEAVERASVLAEKSAEPHIAERAKLFEAVKIYCVENRDRLTDGGRRKTAPFTTGEAAWRLGRQRINIDSTLKEKIIALLKKRGLSDLVKTKEDIDVTALGKAKDKVKGIKGITFVPPAEDFSVSPITAELVERS</sequence>
<comment type="caution">
    <text evidence="1">The sequence shown here is derived from an EMBL/GenBank/DDBJ whole genome shotgun (WGS) entry which is preliminary data.</text>
</comment>
<organism evidence="1 2">
    <name type="scientific">Kaistia dalseonensis</name>
    <dbReference type="NCBI Taxonomy" id="410840"/>
    <lineage>
        <taxon>Bacteria</taxon>
        <taxon>Pseudomonadati</taxon>
        <taxon>Pseudomonadota</taxon>
        <taxon>Alphaproteobacteria</taxon>
        <taxon>Hyphomicrobiales</taxon>
        <taxon>Kaistiaceae</taxon>
        <taxon>Kaistia</taxon>
    </lineage>
</organism>
<dbReference type="InterPro" id="IPR009951">
    <property type="entry name" value="Host-nuc_inhib_Gam"/>
</dbReference>
<gene>
    <name evidence="1" type="ORF">QO014_002788</name>
</gene>
<keyword evidence="2" id="KW-1185">Reference proteome</keyword>
<dbReference type="SUPFAM" id="SSF161266">
    <property type="entry name" value="Gam-like"/>
    <property type="match status" value="1"/>
</dbReference>
<protein>
    <submittedName>
        <fullName evidence="1">Phage host-nuclease inhibitor protein Gam</fullName>
    </submittedName>
</protein>
<evidence type="ECO:0000313" key="1">
    <source>
        <dbReference type="EMBL" id="MDQ0438396.1"/>
    </source>
</evidence>
<reference evidence="1 2" key="1">
    <citation type="submission" date="2023-07" db="EMBL/GenBank/DDBJ databases">
        <title>Genomic Encyclopedia of Type Strains, Phase IV (KMG-IV): sequencing the most valuable type-strain genomes for metagenomic binning, comparative biology and taxonomic classification.</title>
        <authorList>
            <person name="Goeker M."/>
        </authorList>
    </citation>
    <scope>NUCLEOTIDE SEQUENCE [LARGE SCALE GENOMIC DNA]</scope>
    <source>
        <strain evidence="1 2">B6-8</strain>
    </source>
</reference>
<dbReference type="Gene3D" id="1.20.5.170">
    <property type="match status" value="1"/>
</dbReference>
<dbReference type="Pfam" id="PF07352">
    <property type="entry name" value="Phage_Mu_Gam"/>
    <property type="match status" value="1"/>
</dbReference>
<dbReference type="Proteomes" id="UP001241603">
    <property type="component" value="Unassembled WGS sequence"/>
</dbReference>
<name>A0ABU0H7W2_9HYPH</name>